<organism evidence="5 6">
    <name type="scientific">Byssochlamys spectabilis</name>
    <name type="common">Paecilomyces variotii</name>
    <dbReference type="NCBI Taxonomy" id="264951"/>
    <lineage>
        <taxon>Eukaryota</taxon>
        <taxon>Fungi</taxon>
        <taxon>Dikarya</taxon>
        <taxon>Ascomycota</taxon>
        <taxon>Pezizomycotina</taxon>
        <taxon>Eurotiomycetes</taxon>
        <taxon>Eurotiomycetidae</taxon>
        <taxon>Eurotiales</taxon>
        <taxon>Thermoascaceae</taxon>
        <taxon>Paecilomyces</taxon>
    </lineage>
</organism>
<keyword evidence="2" id="KW-0472">Membrane</keyword>
<evidence type="ECO:0000256" key="3">
    <source>
        <dbReference type="SAM" id="SignalP"/>
    </source>
</evidence>
<keyword evidence="2" id="KW-1133">Transmembrane helix</keyword>
<sequence length="298" mass="31260">MRSFTFISLLCTLLVLATFSAAWPWPQGDTLRHGLLVGKRAATSTTEAAKTEAAKTEASKTEASKTETAKKTDAAVTSAPTATGTNTAKETGTHTGKASGTSKTGTAKGTKTSSSTSSISINPAAGPGGISMLTPSANAQSTYYKIGDYVTFKWNYTSLSITPSAVNVVASCSLNSETYTLSHNMSVHPTGAVTWDTGKYQASATVPLLTASYTLIVYDVDSNPSAVASAGHLSSQNQYTFGMYLPQSYTPLNAYECVTCNGAMSELERHALGFMFTMATITFVSFTWFAGGFGVFST</sequence>
<dbReference type="RefSeq" id="XP_028481256.1">
    <property type="nucleotide sequence ID" value="XM_028633215.1"/>
</dbReference>
<keyword evidence="2" id="KW-0812">Transmembrane</keyword>
<dbReference type="GeneID" id="39602492"/>
<feature type="chain" id="PRO_5019455810" description="DUF7137 domain-containing protein" evidence="3">
    <location>
        <begin position="23"/>
        <end position="298"/>
    </location>
</feature>
<evidence type="ECO:0000259" key="4">
    <source>
        <dbReference type="Pfam" id="PF23585"/>
    </source>
</evidence>
<feature type="compositionally biased region" description="Basic and acidic residues" evidence="1">
    <location>
        <begin position="49"/>
        <end position="73"/>
    </location>
</feature>
<evidence type="ECO:0000313" key="6">
    <source>
        <dbReference type="Proteomes" id="UP000283841"/>
    </source>
</evidence>
<gene>
    <name evidence="5" type="ORF">C8Q69DRAFT_510762</name>
</gene>
<accession>A0A443HIE5</accession>
<feature type="transmembrane region" description="Helical" evidence="2">
    <location>
        <begin position="271"/>
        <end position="296"/>
    </location>
</feature>
<protein>
    <recommendedName>
        <fullName evidence="4">DUF7137 domain-containing protein</fullName>
    </recommendedName>
</protein>
<dbReference type="EMBL" id="RCNU01000018">
    <property type="protein sequence ID" value="RWQ91611.1"/>
    <property type="molecule type" value="Genomic_DNA"/>
</dbReference>
<evidence type="ECO:0000256" key="2">
    <source>
        <dbReference type="SAM" id="Phobius"/>
    </source>
</evidence>
<feature type="region of interest" description="Disordered" evidence="1">
    <location>
        <begin position="44"/>
        <end position="121"/>
    </location>
</feature>
<name>A0A443HIE5_BYSSP</name>
<dbReference type="PANTHER" id="PTHR42028">
    <property type="entry name" value="CHROMOSOME 1, WHOLE GENOME SHOTGUN SEQUENCE"/>
    <property type="match status" value="1"/>
</dbReference>
<evidence type="ECO:0000256" key="1">
    <source>
        <dbReference type="SAM" id="MobiDB-lite"/>
    </source>
</evidence>
<reference evidence="5 6" key="1">
    <citation type="journal article" date="2018" name="Front. Microbiol.">
        <title>Genomic and genetic insights into a cosmopolitan fungus, Paecilomyces variotii (Eurotiales).</title>
        <authorList>
            <person name="Urquhart A.S."/>
            <person name="Mondo S.J."/>
            <person name="Makela M.R."/>
            <person name="Hane J.K."/>
            <person name="Wiebenga A."/>
            <person name="He G."/>
            <person name="Mihaltcheva S."/>
            <person name="Pangilinan J."/>
            <person name="Lipzen A."/>
            <person name="Barry K."/>
            <person name="de Vries R.P."/>
            <person name="Grigoriev I.V."/>
            <person name="Idnurm A."/>
        </authorList>
    </citation>
    <scope>NUCLEOTIDE SEQUENCE [LARGE SCALE GENOMIC DNA]</scope>
    <source>
        <strain evidence="5 6">CBS 101075</strain>
    </source>
</reference>
<proteinExistence type="predicted"/>
<dbReference type="VEuPathDB" id="FungiDB:C8Q69DRAFT_510762"/>
<evidence type="ECO:0000313" key="5">
    <source>
        <dbReference type="EMBL" id="RWQ91611.1"/>
    </source>
</evidence>
<dbReference type="AlphaFoldDB" id="A0A443HIE5"/>
<dbReference type="PANTHER" id="PTHR42028:SF1">
    <property type="entry name" value="YALI0E30657P"/>
    <property type="match status" value="1"/>
</dbReference>
<dbReference type="Pfam" id="PF23585">
    <property type="entry name" value="DUF7137"/>
    <property type="match status" value="1"/>
</dbReference>
<dbReference type="Proteomes" id="UP000283841">
    <property type="component" value="Unassembled WGS sequence"/>
</dbReference>
<keyword evidence="3" id="KW-0732">Signal</keyword>
<feature type="compositionally biased region" description="Polar residues" evidence="1">
    <location>
        <begin position="78"/>
        <end position="90"/>
    </location>
</feature>
<dbReference type="STRING" id="264951.A0A443HIE5"/>
<feature type="signal peptide" evidence="3">
    <location>
        <begin position="1"/>
        <end position="22"/>
    </location>
</feature>
<feature type="compositionally biased region" description="Low complexity" evidence="1">
    <location>
        <begin position="93"/>
        <end position="118"/>
    </location>
</feature>
<comment type="caution">
    <text evidence="5">The sequence shown here is derived from an EMBL/GenBank/DDBJ whole genome shotgun (WGS) entry which is preliminary data.</text>
</comment>
<feature type="domain" description="DUF7137" evidence="4">
    <location>
        <begin position="125"/>
        <end position="259"/>
    </location>
</feature>
<dbReference type="InterPro" id="IPR055561">
    <property type="entry name" value="DUF7137"/>
</dbReference>
<keyword evidence="6" id="KW-1185">Reference proteome</keyword>